<evidence type="ECO:0000256" key="10">
    <source>
        <dbReference type="ARBA" id="ARBA00022857"/>
    </source>
</evidence>
<evidence type="ECO:0000256" key="17">
    <source>
        <dbReference type="PIRSR" id="PIRSR000362-1"/>
    </source>
</evidence>
<comment type="catalytic activity">
    <reaction evidence="15 16">
        <text>2 reduced [adrenodoxin] + NADP(+) + H(+) = 2 oxidized [adrenodoxin] + NADPH</text>
        <dbReference type="Rhea" id="RHEA:42312"/>
        <dbReference type="Rhea" id="RHEA-COMP:9998"/>
        <dbReference type="Rhea" id="RHEA-COMP:9999"/>
        <dbReference type="ChEBI" id="CHEBI:15378"/>
        <dbReference type="ChEBI" id="CHEBI:33737"/>
        <dbReference type="ChEBI" id="CHEBI:33738"/>
        <dbReference type="ChEBI" id="CHEBI:57783"/>
        <dbReference type="ChEBI" id="CHEBI:58349"/>
        <dbReference type="EC" id="1.18.1.6"/>
    </reaction>
</comment>
<comment type="subcellular location">
    <subcellularLocation>
        <location evidence="2 16">Mitochondrion</location>
    </subcellularLocation>
</comment>
<dbReference type="AlphaFoldDB" id="A0A553PHA5"/>
<comment type="similarity">
    <text evidence="4 16">Belongs to the ferredoxin--NADP reductase type 1 family.</text>
</comment>
<dbReference type="PIRSF" id="PIRSF000362">
    <property type="entry name" value="FNR"/>
    <property type="match status" value="1"/>
</dbReference>
<dbReference type="InterPro" id="IPR021163">
    <property type="entry name" value="Ferredox_Rdtase_adrenod"/>
</dbReference>
<dbReference type="InterPro" id="IPR036188">
    <property type="entry name" value="FAD/NAD-bd_sf"/>
</dbReference>
<evidence type="ECO:0000256" key="4">
    <source>
        <dbReference type="ARBA" id="ARBA00008312"/>
    </source>
</evidence>
<dbReference type="Gene3D" id="3.50.50.60">
    <property type="entry name" value="FAD/NAD(P)-binding domain"/>
    <property type="match status" value="1"/>
</dbReference>
<dbReference type="InterPro" id="IPR023753">
    <property type="entry name" value="FAD/NAD-binding_dom"/>
</dbReference>
<feature type="binding site" evidence="17">
    <location>
        <position position="58"/>
    </location>
    <ligand>
        <name>FAD</name>
        <dbReference type="ChEBI" id="CHEBI:57692"/>
    </ligand>
</feature>
<keyword evidence="7" id="KW-0813">Transport</keyword>
<evidence type="ECO:0000256" key="8">
    <source>
        <dbReference type="ARBA" id="ARBA00022630"/>
    </source>
</evidence>
<feature type="binding site" evidence="17">
    <location>
        <position position="66"/>
    </location>
    <ligand>
        <name>FAD</name>
        <dbReference type="ChEBI" id="CHEBI:57692"/>
    </ligand>
</feature>
<sequence>MFRPCLRPSFSWASFRRYTSTEGPAPRVCVVGSGPAGFYTAQHLLNHGPPQLRVDLLERLPVPFGLVRFGVAPDHPEVKNVDHTFTKIAKNPRVQFYGNLHVGVDVKVRELRQLYDIVILSYGAAQDRKLGVPGEELSNVISARSFVGFYNGLPEDAALAMNLDVEDAAVIGIGNVALDVARVLLTPIDTLRQTDITDAALAQLSQSRIKRVFVIGRRGPLQVSFTIKELREMVNLEGCSAVFNPDDFRPFQSVAPLLKRPRKRLTELMLKTALTPPTEKQLKLWGPAPPKSWELRLLRSPLAILGSDSSVSGVQLGVNRLDGPNLTEDQAVVSTGEVETLECGLVLKSIGYKSVKVEEGIPFDEQRGVIPNVNGKVPDEPGLYCSGWLATGPKGVIVDTMNESYRVGAQILEDLKLDHISVQANRTEELRTLLDQRQVKVVNFVDWEKIDETEKLWGASKGKPREKITEVQSLISVVKKP</sequence>
<keyword evidence="8 16" id="KW-0285">Flavoprotein</keyword>
<evidence type="ECO:0000256" key="16">
    <source>
        <dbReference type="PIRNR" id="PIRNR000362"/>
    </source>
</evidence>
<keyword evidence="11" id="KW-0809">Transit peptide</keyword>
<reference evidence="20 21" key="1">
    <citation type="journal article" date="2018" name="Nat. Ecol. Evol.">
        <title>Genomic signatures of mitonuclear coevolution across populations of Tigriopus californicus.</title>
        <authorList>
            <person name="Barreto F.S."/>
            <person name="Watson E.T."/>
            <person name="Lima T.G."/>
            <person name="Willett C.S."/>
            <person name="Edmands S."/>
            <person name="Li W."/>
            <person name="Burton R.S."/>
        </authorList>
    </citation>
    <scope>NUCLEOTIDE SEQUENCE [LARGE SCALE GENOMIC DNA]</scope>
    <source>
        <strain evidence="20 21">San Diego</strain>
    </source>
</reference>
<dbReference type="PRINTS" id="PR00419">
    <property type="entry name" value="ADXRDTASE"/>
</dbReference>
<dbReference type="EMBL" id="VCGU01000004">
    <property type="protein sequence ID" value="TRY77055.1"/>
    <property type="molecule type" value="Genomic_DNA"/>
</dbReference>
<feature type="binding site" evidence="18">
    <location>
        <begin position="217"/>
        <end position="218"/>
    </location>
    <ligand>
        <name>NADP(+)</name>
        <dbReference type="ChEBI" id="CHEBI:58349"/>
    </ligand>
</feature>
<keyword evidence="21" id="KW-1185">Reference proteome</keyword>
<evidence type="ECO:0000256" key="6">
    <source>
        <dbReference type="ARBA" id="ARBA00016287"/>
    </source>
</evidence>
<feature type="binding site" evidence="17">
    <location>
        <begin position="395"/>
        <end position="397"/>
    </location>
    <ligand>
        <name>FAD</name>
        <dbReference type="ChEBI" id="CHEBI:57692"/>
    </ligand>
</feature>
<dbReference type="PANTHER" id="PTHR48467:SF1">
    <property type="entry name" value="GLUTAMATE SYNTHASE 1 [NADH], CHLOROPLASTIC-LIKE"/>
    <property type="match status" value="1"/>
</dbReference>
<keyword evidence="9 16" id="KW-0274">FAD</keyword>
<feature type="binding site" evidence="17">
    <location>
        <position position="36"/>
    </location>
    <ligand>
        <name>FAD</name>
        <dbReference type="ChEBI" id="CHEBI:57692"/>
    </ligand>
</feature>
<dbReference type="GO" id="GO:0016491">
    <property type="term" value="F:oxidoreductase activity"/>
    <property type="evidence" value="ECO:0007669"/>
    <property type="project" value="UniProtKB-KW"/>
</dbReference>
<evidence type="ECO:0000313" key="21">
    <source>
        <dbReference type="Proteomes" id="UP000318571"/>
    </source>
</evidence>
<dbReference type="STRING" id="6832.A0A553PHA5"/>
<evidence type="ECO:0000256" key="14">
    <source>
        <dbReference type="ARBA" id="ARBA00023128"/>
    </source>
</evidence>
<dbReference type="InterPro" id="IPR055275">
    <property type="entry name" value="Ferredox_Rdtase"/>
</dbReference>
<evidence type="ECO:0000259" key="19">
    <source>
        <dbReference type="Pfam" id="PF07992"/>
    </source>
</evidence>
<evidence type="ECO:0000256" key="18">
    <source>
        <dbReference type="PIRSR" id="PIRSR000362-2"/>
    </source>
</evidence>
<dbReference type="GO" id="GO:0005739">
    <property type="term" value="C:mitochondrion"/>
    <property type="evidence" value="ECO:0007669"/>
    <property type="project" value="UniProtKB-SubCell"/>
</dbReference>
<evidence type="ECO:0000256" key="9">
    <source>
        <dbReference type="ARBA" id="ARBA00022827"/>
    </source>
</evidence>
<gene>
    <name evidence="20" type="ORF">TCAL_13814</name>
</gene>
<feature type="binding site" evidence="18">
    <location>
        <position position="229"/>
    </location>
    <ligand>
        <name>NADP(+)</name>
        <dbReference type="ChEBI" id="CHEBI:58349"/>
    </ligand>
</feature>
<evidence type="ECO:0000256" key="11">
    <source>
        <dbReference type="ARBA" id="ARBA00022946"/>
    </source>
</evidence>
<dbReference type="OMA" id="RFNFIGN"/>
<keyword evidence="13 16" id="KW-0560">Oxidoreductase</keyword>
<keyword evidence="14 16" id="KW-0496">Mitochondrion</keyword>
<keyword evidence="10 16" id="KW-0521">NADP</keyword>
<dbReference type="GO" id="GO:0008203">
    <property type="term" value="P:cholesterol metabolic process"/>
    <property type="evidence" value="ECO:0007669"/>
    <property type="project" value="UniProtKB-UniPathway"/>
</dbReference>
<evidence type="ECO:0000256" key="15">
    <source>
        <dbReference type="ARBA" id="ARBA00048933"/>
    </source>
</evidence>
<dbReference type="UniPathway" id="UPA00296"/>
<dbReference type="OrthoDB" id="333024at2759"/>
<comment type="cofactor">
    <cofactor evidence="1 16 17">
        <name>FAD</name>
        <dbReference type="ChEBI" id="CHEBI:57692"/>
    </cofactor>
</comment>
<evidence type="ECO:0000256" key="7">
    <source>
        <dbReference type="ARBA" id="ARBA00022448"/>
    </source>
</evidence>
<name>A0A553PHA5_TIGCA</name>
<comment type="caution">
    <text evidence="20">The sequence shown here is derived from an EMBL/GenBank/DDBJ whole genome shotgun (WGS) entry which is preliminary data.</text>
</comment>
<evidence type="ECO:0000256" key="1">
    <source>
        <dbReference type="ARBA" id="ARBA00001974"/>
    </source>
</evidence>
<dbReference type="FunFam" id="3.50.50.60:FF:000036">
    <property type="entry name" value="NADPH:adrenodoxin oxidoreductase, mitochondrial"/>
    <property type="match status" value="1"/>
</dbReference>
<comment type="pathway">
    <text evidence="3">Steroid metabolism; cholesterol metabolism.</text>
</comment>
<evidence type="ECO:0000256" key="2">
    <source>
        <dbReference type="ARBA" id="ARBA00004173"/>
    </source>
</evidence>
<evidence type="ECO:0000256" key="12">
    <source>
        <dbReference type="ARBA" id="ARBA00022982"/>
    </source>
</evidence>
<dbReference type="PANTHER" id="PTHR48467">
    <property type="entry name" value="GLUTAMATE SYNTHASE 1 [NADH], CHLOROPLASTIC-LIKE"/>
    <property type="match status" value="1"/>
</dbReference>
<evidence type="ECO:0000256" key="3">
    <source>
        <dbReference type="ARBA" id="ARBA00004731"/>
    </source>
</evidence>
<feature type="domain" description="FAD/NAD(P)-binding" evidence="19">
    <location>
        <begin position="27"/>
        <end position="184"/>
    </location>
</feature>
<dbReference type="Proteomes" id="UP000318571">
    <property type="component" value="Chromosome 5"/>
</dbReference>
<feature type="binding site" evidence="17">
    <location>
        <position position="102"/>
    </location>
    <ligand>
        <name>FAD</name>
        <dbReference type="ChEBI" id="CHEBI:57692"/>
    </ligand>
</feature>
<dbReference type="EC" id="1.18.1.6" evidence="5 16"/>
<dbReference type="Pfam" id="PF07992">
    <property type="entry name" value="Pyr_redox_2"/>
    <property type="match status" value="1"/>
</dbReference>
<feature type="binding site" evidence="18">
    <location>
        <position position="395"/>
    </location>
    <ligand>
        <name>NADP(+)</name>
        <dbReference type="ChEBI" id="CHEBI:58349"/>
    </ligand>
</feature>
<protein>
    <recommendedName>
        <fullName evidence="6 16">NADPH:adrenodoxin oxidoreductase, mitochondrial</fullName>
        <ecNumber evidence="5 16">1.18.1.6</ecNumber>
    </recommendedName>
</protein>
<dbReference type="Gene3D" id="3.40.50.720">
    <property type="entry name" value="NAD(P)-binding Rossmann-like Domain"/>
    <property type="match status" value="1"/>
</dbReference>
<organism evidence="20 21">
    <name type="scientific">Tigriopus californicus</name>
    <name type="common">Marine copepod</name>
    <dbReference type="NCBI Taxonomy" id="6832"/>
    <lineage>
        <taxon>Eukaryota</taxon>
        <taxon>Metazoa</taxon>
        <taxon>Ecdysozoa</taxon>
        <taxon>Arthropoda</taxon>
        <taxon>Crustacea</taxon>
        <taxon>Multicrustacea</taxon>
        <taxon>Hexanauplia</taxon>
        <taxon>Copepoda</taxon>
        <taxon>Harpacticoida</taxon>
        <taxon>Harpacticidae</taxon>
        <taxon>Tigriopus</taxon>
    </lineage>
</organism>
<dbReference type="SUPFAM" id="SSF51971">
    <property type="entry name" value="Nucleotide-binding domain"/>
    <property type="match status" value="2"/>
</dbReference>
<feature type="binding site" evidence="17">
    <location>
        <position position="388"/>
    </location>
    <ligand>
        <name>FAD</name>
        <dbReference type="ChEBI" id="CHEBI:57692"/>
    </ligand>
</feature>
<proteinExistence type="inferred from homology"/>
<evidence type="ECO:0000256" key="13">
    <source>
        <dbReference type="ARBA" id="ARBA00023002"/>
    </source>
</evidence>
<accession>A0A553PHA5</accession>
<evidence type="ECO:0000313" key="20">
    <source>
        <dbReference type="EMBL" id="TRY77055.1"/>
    </source>
</evidence>
<keyword evidence="12" id="KW-0249">Electron transport</keyword>
<evidence type="ECO:0000256" key="5">
    <source>
        <dbReference type="ARBA" id="ARBA00013219"/>
    </source>
</evidence>